<protein>
    <submittedName>
        <fullName evidence="1">Uncharacterized protein</fullName>
    </submittedName>
</protein>
<name>A0A0A1FDJ3_9BURK</name>
<gene>
    <name evidence="1" type="ORF">LT85_1769</name>
</gene>
<sequence>MTAYLQRQDRLALVTQATANVTGKRFCSHHQGEVAVTEGDFVMRNKSRRWICFRCQERSQARRDVLVTRVG</sequence>
<keyword evidence="2" id="KW-1185">Reference proteome</keyword>
<reference evidence="2" key="1">
    <citation type="journal article" date="2014" name="Soil Biol. Biochem.">
        <title>Structure and function of bacterial communities in ageing soils: Insights from the Mendocino ecological staircase.</title>
        <authorList>
            <person name="Uroz S."/>
            <person name="Tech J.J."/>
            <person name="Sawaya N.A."/>
            <person name="Frey-Klett P."/>
            <person name="Leveau J.H.J."/>
        </authorList>
    </citation>
    <scope>NUCLEOTIDE SEQUENCE [LARGE SCALE GENOMIC DNA]</scope>
    <source>
        <strain evidence="2">Cal35</strain>
    </source>
</reference>
<dbReference type="Proteomes" id="UP000030302">
    <property type="component" value="Chromosome"/>
</dbReference>
<dbReference type="AlphaFoldDB" id="A0A0A1FDJ3"/>
<dbReference type="OrthoDB" id="8779581at2"/>
<dbReference type="EMBL" id="CP009962">
    <property type="protein sequence ID" value="AIY40927.1"/>
    <property type="molecule type" value="Genomic_DNA"/>
</dbReference>
<evidence type="ECO:0000313" key="2">
    <source>
        <dbReference type="Proteomes" id="UP000030302"/>
    </source>
</evidence>
<dbReference type="KEGG" id="care:LT85_1769"/>
<proteinExistence type="predicted"/>
<dbReference type="RefSeq" id="WP_038487577.1">
    <property type="nucleotide sequence ID" value="NZ_CP009962.1"/>
</dbReference>
<evidence type="ECO:0000313" key="1">
    <source>
        <dbReference type="EMBL" id="AIY40927.1"/>
    </source>
</evidence>
<dbReference type="HOGENOM" id="CLU_2733058_0_0_4"/>
<organism evidence="1 2">
    <name type="scientific">Collimonas arenae</name>
    <dbReference type="NCBI Taxonomy" id="279058"/>
    <lineage>
        <taxon>Bacteria</taxon>
        <taxon>Pseudomonadati</taxon>
        <taxon>Pseudomonadota</taxon>
        <taxon>Betaproteobacteria</taxon>
        <taxon>Burkholderiales</taxon>
        <taxon>Oxalobacteraceae</taxon>
        <taxon>Collimonas</taxon>
    </lineage>
</organism>
<accession>A0A0A1FDJ3</accession>